<reference evidence="1" key="1">
    <citation type="journal article" date="2010" name="Science">
        <title>Plasticity of animal genome architecture unmasked by rapid evolution of a pelagic tunicate.</title>
        <authorList>
            <person name="Denoeud F."/>
            <person name="Henriet S."/>
            <person name="Mungpakdee S."/>
            <person name="Aury J.M."/>
            <person name="Da Silva C."/>
            <person name="Brinkmann H."/>
            <person name="Mikhaleva J."/>
            <person name="Olsen L.C."/>
            <person name="Jubin C."/>
            <person name="Canestro C."/>
            <person name="Bouquet J.M."/>
            <person name="Danks G."/>
            <person name="Poulain J."/>
            <person name="Campsteijn C."/>
            <person name="Adamski M."/>
            <person name="Cross I."/>
            <person name="Yadetie F."/>
            <person name="Muffato M."/>
            <person name="Louis A."/>
            <person name="Butcher S."/>
            <person name="Tsagkogeorga G."/>
            <person name="Konrad A."/>
            <person name="Singh S."/>
            <person name="Jensen M.F."/>
            <person name="Cong E.H."/>
            <person name="Eikeseth-Otteraa H."/>
            <person name="Noel B."/>
            <person name="Anthouard V."/>
            <person name="Porcel B.M."/>
            <person name="Kachouri-Lafond R."/>
            <person name="Nishino A."/>
            <person name="Ugolini M."/>
            <person name="Chourrout P."/>
            <person name="Nishida H."/>
            <person name="Aasland R."/>
            <person name="Huzurbazar S."/>
            <person name="Westhof E."/>
            <person name="Delsuc F."/>
            <person name="Lehrach H."/>
            <person name="Reinhardt R."/>
            <person name="Weissenbach J."/>
            <person name="Roy S.W."/>
            <person name="Artiguenave F."/>
            <person name="Postlethwait J.H."/>
            <person name="Manak J.R."/>
            <person name="Thompson E.M."/>
            <person name="Jaillon O."/>
            <person name="Du Pasquier L."/>
            <person name="Boudinot P."/>
            <person name="Liberles D.A."/>
            <person name="Volff J.N."/>
            <person name="Philippe H."/>
            <person name="Lenhard B."/>
            <person name="Roest Crollius H."/>
            <person name="Wincker P."/>
            <person name="Chourrout D."/>
        </authorList>
    </citation>
    <scope>NUCLEOTIDE SEQUENCE [LARGE SCALE GENOMIC DNA]</scope>
</reference>
<accession>E4Y6E7</accession>
<name>E4Y6E7_OIKDI</name>
<dbReference type="Proteomes" id="UP000011014">
    <property type="component" value="Unassembled WGS sequence"/>
</dbReference>
<gene>
    <name evidence="1" type="ORF">GSOID_T00025090001</name>
</gene>
<dbReference type="AlphaFoldDB" id="E4Y6E7"/>
<protein>
    <submittedName>
        <fullName evidence="1">Uncharacterized protein</fullName>
    </submittedName>
</protein>
<evidence type="ECO:0000313" key="1">
    <source>
        <dbReference type="EMBL" id="CBY31197.1"/>
    </source>
</evidence>
<dbReference type="EMBL" id="FN654295">
    <property type="protein sequence ID" value="CBY31197.1"/>
    <property type="molecule type" value="Genomic_DNA"/>
</dbReference>
<proteinExistence type="predicted"/>
<organism evidence="1">
    <name type="scientific">Oikopleura dioica</name>
    <name type="common">Tunicate</name>
    <dbReference type="NCBI Taxonomy" id="34765"/>
    <lineage>
        <taxon>Eukaryota</taxon>
        <taxon>Metazoa</taxon>
        <taxon>Chordata</taxon>
        <taxon>Tunicata</taxon>
        <taxon>Appendicularia</taxon>
        <taxon>Copelata</taxon>
        <taxon>Oikopleuridae</taxon>
        <taxon>Oikopleura</taxon>
    </lineage>
</organism>
<sequence length="210" mass="24182">MENVKDWPAQEIVDQIELMRNKQLSTGVGEIHFSMQAFEKNVKGLTDLLHSTVYSNKSNVPALTWRFGNYPNIPSPPNLSINDWTVEINTNWGDRSFLVYKDEKLVDVIGNHMFKQENKIVYKVPKDLQNQNLCFKTMSLDRLESGCQNVCHLGFVVDHFETCGDLACNFDLNENRVCMDGVDDEWLCHAVGCLHCPANQYGYRCLWENQ</sequence>